<proteinExistence type="predicted"/>
<keyword evidence="2" id="KW-0328">Glycosyltransferase</keyword>
<dbReference type="EC" id="2.4.-.-" evidence="2"/>
<evidence type="ECO:0000313" key="2">
    <source>
        <dbReference type="EMBL" id="MEQ2372331.1"/>
    </source>
</evidence>
<dbReference type="Proteomes" id="UP001473063">
    <property type="component" value="Unassembled WGS sequence"/>
</dbReference>
<evidence type="ECO:0000259" key="1">
    <source>
        <dbReference type="Pfam" id="PF00534"/>
    </source>
</evidence>
<dbReference type="EMBL" id="JBBMEJ010000028">
    <property type="protein sequence ID" value="MEQ2372331.1"/>
    <property type="molecule type" value="Genomic_DNA"/>
</dbReference>
<protein>
    <submittedName>
        <fullName evidence="2">Glycosyltransferase family 4 protein</fullName>
        <ecNumber evidence="2">2.4.-.-</ecNumber>
    </submittedName>
</protein>
<feature type="domain" description="Glycosyl transferase family 1" evidence="1">
    <location>
        <begin position="213"/>
        <end position="366"/>
    </location>
</feature>
<gene>
    <name evidence="2" type="ORF">WMO28_15625</name>
</gene>
<keyword evidence="3" id="KW-1185">Reference proteome</keyword>
<accession>A0ABV1BI99</accession>
<dbReference type="SUPFAM" id="SSF53756">
    <property type="entry name" value="UDP-Glycosyltransferase/glycogen phosphorylase"/>
    <property type="match status" value="1"/>
</dbReference>
<evidence type="ECO:0000313" key="3">
    <source>
        <dbReference type="Proteomes" id="UP001473063"/>
    </source>
</evidence>
<organism evidence="2 3">
    <name type="scientific">Blautia aquisgranensis</name>
    <dbReference type="NCBI Taxonomy" id="3133153"/>
    <lineage>
        <taxon>Bacteria</taxon>
        <taxon>Bacillati</taxon>
        <taxon>Bacillota</taxon>
        <taxon>Clostridia</taxon>
        <taxon>Lachnospirales</taxon>
        <taxon>Lachnospiraceae</taxon>
        <taxon>Blautia</taxon>
    </lineage>
</organism>
<keyword evidence="2" id="KW-0808">Transferase</keyword>
<dbReference type="PANTHER" id="PTHR12526:SF630">
    <property type="entry name" value="GLYCOSYLTRANSFERASE"/>
    <property type="match status" value="1"/>
</dbReference>
<dbReference type="CDD" id="cd03801">
    <property type="entry name" value="GT4_PimA-like"/>
    <property type="match status" value="1"/>
</dbReference>
<sequence length="387" mass="45425">MLKKEKRVFILGAPGFPRGSAGANYDQYLALALLRAGWRVIILGKGVNRPEDKIGNTYIYKDIEYRNEKPTKIEKYGMTRRFYVEMYKEYKMTRDDYYILHDIGWRAQSWLAQKIGTEHMSYIHYEDLLPIQYRHHLVNPRYWGMIFKWKFKLKVVPKAFPISEKLQSVEMEHGCKYTLILPIMSDPDEFGEAKRIFKPELLKFIYSGAKANTHEDDLSLLFQALQMLTDDEKKKIEIHITGMSKDKLEEKIGNPELLKGLTVEVHGWMKYSELIELYREMDFLALPRFKNGVTEANFPSKIPESLSFGIIPVCSKVGDYTRTYLEDGYNSFLFETGNVNACVQSLRRALNITEEDYLKMRKNARRTAVEKFGYKNWSEEISLFLKK</sequence>
<dbReference type="InterPro" id="IPR001296">
    <property type="entry name" value="Glyco_trans_1"/>
</dbReference>
<dbReference type="GO" id="GO:0016757">
    <property type="term" value="F:glycosyltransferase activity"/>
    <property type="evidence" value="ECO:0007669"/>
    <property type="project" value="UniProtKB-KW"/>
</dbReference>
<dbReference type="Pfam" id="PF00534">
    <property type="entry name" value="Glycos_transf_1"/>
    <property type="match status" value="1"/>
</dbReference>
<reference evidence="2 3" key="1">
    <citation type="submission" date="2024-03" db="EMBL/GenBank/DDBJ databases">
        <title>Human intestinal bacterial collection.</title>
        <authorList>
            <person name="Pauvert C."/>
            <person name="Hitch T.C.A."/>
            <person name="Clavel T."/>
        </authorList>
    </citation>
    <scope>NUCLEOTIDE SEQUENCE [LARGE SCALE GENOMIC DNA]</scope>
    <source>
        <strain evidence="2 3">CLA-JM-H16</strain>
    </source>
</reference>
<dbReference type="RefSeq" id="WP_349057580.1">
    <property type="nucleotide sequence ID" value="NZ_JBBMEJ010000028.1"/>
</dbReference>
<dbReference type="Gene3D" id="3.40.50.2000">
    <property type="entry name" value="Glycogen Phosphorylase B"/>
    <property type="match status" value="1"/>
</dbReference>
<name>A0ABV1BI99_9FIRM</name>
<comment type="caution">
    <text evidence="2">The sequence shown here is derived from an EMBL/GenBank/DDBJ whole genome shotgun (WGS) entry which is preliminary data.</text>
</comment>
<dbReference type="PANTHER" id="PTHR12526">
    <property type="entry name" value="GLYCOSYLTRANSFERASE"/>
    <property type="match status" value="1"/>
</dbReference>